<dbReference type="CDD" id="cd15856">
    <property type="entry name" value="SNARE_SNAP29C"/>
    <property type="match status" value="1"/>
</dbReference>
<keyword evidence="3" id="KW-0653">Protein transport</keyword>
<feature type="domain" description="T-SNARE coiled-coil homology" evidence="6">
    <location>
        <begin position="50"/>
        <end position="112"/>
    </location>
</feature>
<dbReference type="SUPFAM" id="SSF58038">
    <property type="entry name" value="SNARE fusion complex"/>
    <property type="match status" value="2"/>
</dbReference>
<organism evidence="7 8">
    <name type="scientific">Ditylenchus dipsaci</name>
    <dbReference type="NCBI Taxonomy" id="166011"/>
    <lineage>
        <taxon>Eukaryota</taxon>
        <taxon>Metazoa</taxon>
        <taxon>Ecdysozoa</taxon>
        <taxon>Nematoda</taxon>
        <taxon>Chromadorea</taxon>
        <taxon>Rhabditida</taxon>
        <taxon>Tylenchina</taxon>
        <taxon>Tylenchomorpha</taxon>
        <taxon>Sphaerularioidea</taxon>
        <taxon>Anguinidae</taxon>
        <taxon>Anguininae</taxon>
        <taxon>Ditylenchus</taxon>
    </lineage>
</organism>
<dbReference type="GO" id="GO:0016082">
    <property type="term" value="P:synaptic vesicle priming"/>
    <property type="evidence" value="ECO:0007669"/>
    <property type="project" value="TreeGrafter"/>
</dbReference>
<protein>
    <submittedName>
        <fullName evidence="8">t-SNARE coiled-coil homology domain-containing protein</fullName>
    </submittedName>
</protein>
<evidence type="ECO:0000256" key="4">
    <source>
        <dbReference type="ARBA" id="ARBA00023054"/>
    </source>
</evidence>
<sequence>MTNPRNKGKDFYSSRDNRAWNMEPVRSYTFLGSIEDEVAGNTFAHDTQIDKYLQMSLESTQRSRQQLESSEQLANSAARDLLEQREKLERTEKNLDDIHKTTQLTQRSLNKLKSFFGGFFKNKISKKPKELQISTSDTDGEIHQSIQSVQSTADRSFRNSNNSATRKALMSGGVSSISKKMKSTQWEELSHCSDEMSLQLERLRSLGTSLGNELDGQNKLLDRIHEKAGRNGEVIQRQDKQMKNLIGDK</sequence>
<feature type="compositionally biased region" description="Low complexity" evidence="5">
    <location>
        <begin position="60"/>
        <end position="73"/>
    </location>
</feature>
<proteinExistence type="inferred from homology"/>
<dbReference type="Proteomes" id="UP000887574">
    <property type="component" value="Unplaced"/>
</dbReference>
<dbReference type="SMART" id="SM00397">
    <property type="entry name" value="t_SNARE"/>
    <property type="match status" value="2"/>
</dbReference>
<dbReference type="GO" id="GO:0005484">
    <property type="term" value="F:SNAP receptor activity"/>
    <property type="evidence" value="ECO:0007669"/>
    <property type="project" value="TreeGrafter"/>
</dbReference>
<comment type="similarity">
    <text evidence="1">Belongs to the SNAP-25 family.</text>
</comment>
<dbReference type="WBParaSite" id="jg19737">
    <property type="protein sequence ID" value="jg19737"/>
    <property type="gene ID" value="jg19737"/>
</dbReference>
<accession>A0A915DI58</accession>
<keyword evidence="4" id="KW-0175">Coiled coil</keyword>
<feature type="region of interest" description="Disordered" evidence="5">
    <location>
        <begin position="60"/>
        <end position="79"/>
    </location>
</feature>
<dbReference type="GO" id="GO:0019905">
    <property type="term" value="F:syntaxin binding"/>
    <property type="evidence" value="ECO:0007669"/>
    <property type="project" value="TreeGrafter"/>
</dbReference>
<evidence type="ECO:0000313" key="8">
    <source>
        <dbReference type="WBParaSite" id="jg19737"/>
    </source>
</evidence>
<dbReference type="AlphaFoldDB" id="A0A915DI58"/>
<dbReference type="InterPro" id="IPR000727">
    <property type="entry name" value="T_SNARE_dom"/>
</dbReference>
<dbReference type="Gene3D" id="1.20.5.110">
    <property type="match status" value="2"/>
</dbReference>
<evidence type="ECO:0000256" key="1">
    <source>
        <dbReference type="ARBA" id="ARBA00009480"/>
    </source>
</evidence>
<reference evidence="8" key="1">
    <citation type="submission" date="2022-11" db="UniProtKB">
        <authorList>
            <consortium name="WormBaseParasite"/>
        </authorList>
    </citation>
    <scope>IDENTIFICATION</scope>
</reference>
<evidence type="ECO:0000256" key="3">
    <source>
        <dbReference type="ARBA" id="ARBA00022927"/>
    </source>
</evidence>
<keyword evidence="7" id="KW-1185">Reference proteome</keyword>
<evidence type="ECO:0000259" key="6">
    <source>
        <dbReference type="PROSITE" id="PS50192"/>
    </source>
</evidence>
<dbReference type="PANTHER" id="PTHR19305:SF9">
    <property type="entry name" value="SYNAPTOSOMAL-ASSOCIATED PROTEIN 29"/>
    <property type="match status" value="1"/>
</dbReference>
<dbReference type="FunFam" id="1.20.5.110:FF:000041">
    <property type="entry name" value="Synaptosomal-associated protein 29"/>
    <property type="match status" value="1"/>
</dbReference>
<dbReference type="GO" id="GO:0005886">
    <property type="term" value="C:plasma membrane"/>
    <property type="evidence" value="ECO:0007669"/>
    <property type="project" value="TreeGrafter"/>
</dbReference>
<keyword evidence="2" id="KW-0813">Transport</keyword>
<dbReference type="GO" id="GO:0031629">
    <property type="term" value="P:synaptic vesicle fusion to presynaptic active zone membrane"/>
    <property type="evidence" value="ECO:0007669"/>
    <property type="project" value="TreeGrafter"/>
</dbReference>
<dbReference type="GO" id="GO:0098793">
    <property type="term" value="C:presynapse"/>
    <property type="evidence" value="ECO:0007669"/>
    <property type="project" value="GOC"/>
</dbReference>
<evidence type="ECO:0000313" key="7">
    <source>
        <dbReference type="Proteomes" id="UP000887574"/>
    </source>
</evidence>
<evidence type="ECO:0000256" key="2">
    <source>
        <dbReference type="ARBA" id="ARBA00022448"/>
    </source>
</evidence>
<dbReference type="PANTHER" id="PTHR19305">
    <property type="entry name" value="SYNAPTOSOMAL ASSOCIATED PROTEIN"/>
    <property type="match status" value="1"/>
</dbReference>
<dbReference type="GO" id="GO:0015031">
    <property type="term" value="P:protein transport"/>
    <property type="evidence" value="ECO:0007669"/>
    <property type="project" value="UniProtKB-KW"/>
</dbReference>
<name>A0A915DI58_9BILA</name>
<feature type="domain" description="T-SNARE coiled-coil homology" evidence="6">
    <location>
        <begin position="200"/>
        <end position="245"/>
    </location>
</feature>
<dbReference type="GO" id="GO:0031201">
    <property type="term" value="C:SNARE complex"/>
    <property type="evidence" value="ECO:0007669"/>
    <property type="project" value="TreeGrafter"/>
</dbReference>
<dbReference type="PROSITE" id="PS50192">
    <property type="entry name" value="T_SNARE"/>
    <property type="match status" value="2"/>
</dbReference>
<evidence type="ECO:0000256" key="5">
    <source>
        <dbReference type="SAM" id="MobiDB-lite"/>
    </source>
</evidence>